<proteinExistence type="inferred from homology"/>
<keyword evidence="3 5" id="KW-1133">Transmembrane helix</keyword>
<dbReference type="InterPro" id="IPR036259">
    <property type="entry name" value="MFS_trans_sf"/>
</dbReference>
<reference evidence="7 8" key="1">
    <citation type="submission" date="2020-02" db="EMBL/GenBank/DDBJ databases">
        <title>Albibacoteraceae fam. nov., the first described family within the subdivision 4 Verrucomicrobia.</title>
        <authorList>
            <person name="Xi F."/>
        </authorList>
    </citation>
    <scope>NUCLEOTIDE SEQUENCE [LARGE SCALE GENOMIC DNA]</scope>
    <source>
        <strain evidence="7 8">CK1056</strain>
    </source>
</reference>
<feature type="transmembrane region" description="Helical" evidence="5">
    <location>
        <begin position="95"/>
        <end position="117"/>
    </location>
</feature>
<dbReference type="Gene3D" id="1.20.1250.20">
    <property type="entry name" value="MFS general substrate transporter like domains"/>
    <property type="match status" value="2"/>
</dbReference>
<feature type="transmembrane region" description="Helical" evidence="5">
    <location>
        <begin position="65"/>
        <end position="83"/>
    </location>
</feature>
<feature type="domain" description="Major facilitator superfamily (MFS) profile" evidence="6">
    <location>
        <begin position="1"/>
        <end position="435"/>
    </location>
</feature>
<evidence type="ECO:0000313" key="8">
    <source>
        <dbReference type="Proteomes" id="UP000478417"/>
    </source>
</evidence>
<dbReference type="PANTHER" id="PTHR11328:SF24">
    <property type="entry name" value="MAJOR FACILITATOR SUPERFAMILY (MFS) PROFILE DOMAIN-CONTAINING PROTEIN"/>
    <property type="match status" value="1"/>
</dbReference>
<dbReference type="AlphaFoldDB" id="A0A6B2LYR3"/>
<keyword evidence="2 5" id="KW-0812">Transmembrane</keyword>
<evidence type="ECO:0000259" key="6">
    <source>
        <dbReference type="PROSITE" id="PS50850"/>
    </source>
</evidence>
<protein>
    <submittedName>
        <fullName evidence="7">MFS transporter</fullName>
    </submittedName>
</protein>
<name>A0A6B2LYR3_9BACT</name>
<accession>A0A6B2LYR3</accession>
<dbReference type="PANTHER" id="PTHR11328">
    <property type="entry name" value="MAJOR FACILITATOR SUPERFAMILY DOMAIN-CONTAINING PROTEIN"/>
    <property type="match status" value="1"/>
</dbReference>
<organism evidence="7 8">
    <name type="scientific">Oceanipulchritudo coccoides</name>
    <dbReference type="NCBI Taxonomy" id="2706888"/>
    <lineage>
        <taxon>Bacteria</taxon>
        <taxon>Pseudomonadati</taxon>
        <taxon>Verrucomicrobiota</taxon>
        <taxon>Opitutia</taxon>
        <taxon>Puniceicoccales</taxon>
        <taxon>Oceanipulchritudinaceae</taxon>
        <taxon>Oceanipulchritudo</taxon>
    </lineage>
</organism>
<dbReference type="GO" id="GO:0008643">
    <property type="term" value="P:carbohydrate transport"/>
    <property type="evidence" value="ECO:0007669"/>
    <property type="project" value="InterPro"/>
</dbReference>
<dbReference type="GO" id="GO:0005886">
    <property type="term" value="C:plasma membrane"/>
    <property type="evidence" value="ECO:0007669"/>
    <property type="project" value="TreeGrafter"/>
</dbReference>
<dbReference type="EMBL" id="JAAGNX010000001">
    <property type="protein sequence ID" value="NDV61553.1"/>
    <property type="molecule type" value="Genomic_DNA"/>
</dbReference>
<dbReference type="Pfam" id="PF13347">
    <property type="entry name" value="MFS_2"/>
    <property type="match status" value="1"/>
</dbReference>
<dbReference type="InterPro" id="IPR039672">
    <property type="entry name" value="MFS_2"/>
</dbReference>
<evidence type="ECO:0000256" key="1">
    <source>
        <dbReference type="ARBA" id="ARBA00009617"/>
    </source>
</evidence>
<comment type="similarity">
    <text evidence="1">Belongs to the sodium:galactoside symporter (TC 2.A.2) family.</text>
</comment>
<feature type="transmembrane region" description="Helical" evidence="5">
    <location>
        <begin position="322"/>
        <end position="342"/>
    </location>
</feature>
<evidence type="ECO:0000256" key="5">
    <source>
        <dbReference type="SAM" id="Phobius"/>
    </source>
</evidence>
<gene>
    <name evidence="7" type="ORF">G0Q06_03740</name>
</gene>
<dbReference type="SUPFAM" id="SSF103473">
    <property type="entry name" value="MFS general substrate transporter"/>
    <property type="match status" value="1"/>
</dbReference>
<feature type="transmembrane region" description="Helical" evidence="5">
    <location>
        <begin position="297"/>
        <end position="316"/>
    </location>
</feature>
<dbReference type="GO" id="GO:0015293">
    <property type="term" value="F:symporter activity"/>
    <property type="evidence" value="ECO:0007669"/>
    <property type="project" value="InterPro"/>
</dbReference>
<comment type="caution">
    <text evidence="7">The sequence shown here is derived from an EMBL/GenBank/DDBJ whole genome shotgun (WGS) entry which is preliminary data.</text>
</comment>
<evidence type="ECO:0000256" key="4">
    <source>
        <dbReference type="ARBA" id="ARBA00023136"/>
    </source>
</evidence>
<dbReference type="InterPro" id="IPR020846">
    <property type="entry name" value="MFS_dom"/>
</dbReference>
<feature type="transmembrane region" description="Helical" evidence="5">
    <location>
        <begin position="225"/>
        <end position="249"/>
    </location>
</feature>
<dbReference type="Proteomes" id="UP000478417">
    <property type="component" value="Unassembled WGS sequence"/>
</dbReference>
<evidence type="ECO:0000256" key="3">
    <source>
        <dbReference type="ARBA" id="ARBA00022989"/>
    </source>
</evidence>
<evidence type="ECO:0000313" key="7">
    <source>
        <dbReference type="EMBL" id="NDV61553.1"/>
    </source>
</evidence>
<sequence>MLGYALLIQVYMQFYNPVFNDTLGLSPVLIAWIISASRIWDSITDPLMGNLSDNTFSKWGRRRPWIALGALLCALSFIAIWWFPRGMDPSFYFWWLLIFSLVFYLAFTVFSVPYIALGMELSPDYHERTSVMTTRTVIEQFGFFIVSSLFFLTSLEVFSDRAEGMRYNSLWVGLVIFFVIMAPAVFAREHPSFLVARNKDTEAKGKRLKVPLVTSVKETLSCWPFLNLALITVISYLGVITVGSLGYYVTVYHLFAGDKTVASGTVLTLVGYCIPISAMIGLPLMNSLSHRIGKRNALIVAFGLTIIGAALRWHLYTPENPYLSMIPTILFGVGTAGAYLFINAMIPEAVDADELRTGERREGMFSAVYGWTYKLGAALAILLSGYVLQWTGFDTALGGDQAPETIYWLRVSFAWICAIAMLVTTLLAFTYPITEKKAYEIRQQLAEARKNRQPS</sequence>
<feature type="transmembrane region" description="Helical" evidence="5">
    <location>
        <begin position="407"/>
        <end position="433"/>
    </location>
</feature>
<keyword evidence="4 5" id="KW-0472">Membrane</keyword>
<evidence type="ECO:0000256" key="2">
    <source>
        <dbReference type="ARBA" id="ARBA00022692"/>
    </source>
</evidence>
<dbReference type="PROSITE" id="PS50850">
    <property type="entry name" value="MFS"/>
    <property type="match status" value="1"/>
</dbReference>
<feature type="transmembrane region" description="Helical" evidence="5">
    <location>
        <begin position="170"/>
        <end position="187"/>
    </location>
</feature>
<keyword evidence="8" id="KW-1185">Reference proteome</keyword>
<feature type="transmembrane region" description="Helical" evidence="5">
    <location>
        <begin position="363"/>
        <end position="387"/>
    </location>
</feature>
<feature type="transmembrane region" description="Helical" evidence="5">
    <location>
        <begin position="137"/>
        <end position="158"/>
    </location>
</feature>
<feature type="transmembrane region" description="Helical" evidence="5">
    <location>
        <begin position="261"/>
        <end position="285"/>
    </location>
</feature>